<dbReference type="Proteomes" id="UP001595868">
    <property type="component" value="Unassembled WGS sequence"/>
</dbReference>
<protein>
    <recommendedName>
        <fullName evidence="3">Tetracyclin repressor-like C-terminal domain-containing protein</fullName>
    </recommendedName>
</protein>
<comment type="caution">
    <text evidence="1">The sequence shown here is derived from an EMBL/GenBank/DDBJ whole genome shotgun (WGS) entry which is preliminary data.</text>
</comment>
<evidence type="ECO:0000313" key="2">
    <source>
        <dbReference type="Proteomes" id="UP001595868"/>
    </source>
</evidence>
<dbReference type="EMBL" id="JBHSBN010000039">
    <property type="protein sequence ID" value="MFC4110330.1"/>
    <property type="molecule type" value="Genomic_DNA"/>
</dbReference>
<sequence>MSIKTDLSDLIRALARRDWGTADRLTAELGRQGWAGGLQTIGAAFAIAVHRRFGSEASAADVARFVAEVRSQVPNGDELPALEMEGLIRAVLGEPELVDNISADLALGAQTFLLGALLQDENLTEQQLEGFIAEVEQTAARYL</sequence>
<accession>A0ABV8KWX1</accession>
<evidence type="ECO:0000313" key="1">
    <source>
        <dbReference type="EMBL" id="MFC4110330.1"/>
    </source>
</evidence>
<organism evidence="1 2">
    <name type="scientific">Micromonospora zhanjiangensis</name>
    <dbReference type="NCBI Taxonomy" id="1522057"/>
    <lineage>
        <taxon>Bacteria</taxon>
        <taxon>Bacillati</taxon>
        <taxon>Actinomycetota</taxon>
        <taxon>Actinomycetes</taxon>
        <taxon>Micromonosporales</taxon>
        <taxon>Micromonosporaceae</taxon>
        <taxon>Micromonospora</taxon>
    </lineage>
</organism>
<name>A0ABV8KWX1_9ACTN</name>
<dbReference type="RefSeq" id="WP_377552640.1">
    <property type="nucleotide sequence ID" value="NZ_JBHSBN010000039.1"/>
</dbReference>
<reference evidence="2" key="1">
    <citation type="journal article" date="2019" name="Int. J. Syst. Evol. Microbiol.">
        <title>The Global Catalogue of Microorganisms (GCM) 10K type strain sequencing project: providing services to taxonomists for standard genome sequencing and annotation.</title>
        <authorList>
            <consortium name="The Broad Institute Genomics Platform"/>
            <consortium name="The Broad Institute Genome Sequencing Center for Infectious Disease"/>
            <person name="Wu L."/>
            <person name="Ma J."/>
        </authorList>
    </citation>
    <scope>NUCLEOTIDE SEQUENCE [LARGE SCALE GENOMIC DNA]</scope>
    <source>
        <strain evidence="2">2902at01</strain>
    </source>
</reference>
<proteinExistence type="predicted"/>
<gene>
    <name evidence="1" type="ORF">ACFOX0_30975</name>
</gene>
<evidence type="ECO:0008006" key="3">
    <source>
        <dbReference type="Google" id="ProtNLM"/>
    </source>
</evidence>
<keyword evidence="2" id="KW-1185">Reference proteome</keyword>